<gene>
    <name evidence="1" type="ORF">HU230_23595</name>
</gene>
<dbReference type="AlphaFoldDB" id="A0A973WSW1"/>
<sequence length="119" mass="12918">MGFVVRDDAGKIVGWFACEQPGFETEQVDDDDPAVIAFLEPPARVPSSCTKLGLKRAFDELGTWASVKAAIAADANVQEEWDLATEIRRSDSLVQHMITVVGLSDDQVDSLLVRANALV</sequence>
<accession>A0A973WSW1</accession>
<dbReference type="EMBL" id="JABWSX010000001">
    <property type="protein sequence ID" value="NVL08690.1"/>
    <property type="molecule type" value="Genomic_DNA"/>
</dbReference>
<protein>
    <submittedName>
        <fullName evidence="1">Uncharacterized protein</fullName>
    </submittedName>
</protein>
<reference evidence="1" key="1">
    <citation type="submission" date="2020-06" db="EMBL/GenBank/DDBJ databases">
        <title>Whole Genome Sequence of Bradyrhizobium sp. Strain 66S1MB.</title>
        <authorList>
            <person name="Bromfield E."/>
            <person name="Cloutier S."/>
        </authorList>
    </citation>
    <scope>NUCLEOTIDE SEQUENCE</scope>
    <source>
        <strain evidence="1">66S1MB</strain>
    </source>
</reference>
<proteinExistence type="predicted"/>
<name>A0A973WSW1_9BRAD</name>
<evidence type="ECO:0000313" key="1">
    <source>
        <dbReference type="EMBL" id="NVL08690.1"/>
    </source>
</evidence>
<organism evidence="1">
    <name type="scientific">Bradyrhizobium quebecense</name>
    <dbReference type="NCBI Taxonomy" id="2748629"/>
    <lineage>
        <taxon>Bacteria</taxon>
        <taxon>Pseudomonadati</taxon>
        <taxon>Pseudomonadota</taxon>
        <taxon>Alphaproteobacteria</taxon>
        <taxon>Hyphomicrobiales</taxon>
        <taxon>Nitrobacteraceae</taxon>
        <taxon>Bradyrhizobium</taxon>
    </lineage>
</organism>
<comment type="caution">
    <text evidence="1">The sequence shown here is derived from an EMBL/GenBank/DDBJ whole genome shotgun (WGS) entry which is preliminary data.</text>
</comment>
<dbReference type="RefSeq" id="WP_176532171.1">
    <property type="nucleotide sequence ID" value="NZ_CP088022.1"/>
</dbReference>